<dbReference type="SUPFAM" id="SSF56801">
    <property type="entry name" value="Acetyl-CoA synthetase-like"/>
    <property type="match status" value="1"/>
</dbReference>
<dbReference type="InterPro" id="IPR006162">
    <property type="entry name" value="Ppantetheine_attach_site"/>
</dbReference>
<protein>
    <submittedName>
        <fullName evidence="6">Non-ribosomal peptide synthetase/alpha-aminoadipate reductase and related enzymes</fullName>
    </submittedName>
</protein>
<dbReference type="InterPro" id="IPR013120">
    <property type="entry name" value="FAR_NAD-bd"/>
</dbReference>
<sequence length="1073" mass="118060">MPPLSYLVMTASDAAEYNAQDPNYIRHSSLNQLLEERASSCPNSIAAAFAAHSAGKNEWGWDTWTFDSLRRESLILANHLASDLHIPVRTSDKAQDRMVIALLCPSTADFMLTVCACWQLGLGVLLLAPQNTPQAISYLCRVTQSTHLLYHSSMTALAQNASLDYESLKEIAPTLVQIPQRESWISRRELFSREQAKSCLSYEDEADTVAIIFHTSGSSGVPKPIYQNHRLWTEPLPCVPGEPAFTTTPLFHGGMSDFFRSINSKSALYFFPSSLPVTSSNLVQAVSARGILNKPTSFLSVPYIIQLLKETEDGLKLLQEFELVSTGGSPMPKEIGDSLVNQGVRLVSRYGSSECGFLMSSHRDYGIDKEWSYLRTNDAALKCLILEPHDHESFSLIVKSGWPSKCVSNQADGSYITGDIFIKHPTIEHAWLLSGRSDDVIVMVNGEKASPVPLEESLCTSPLIAEAVLFGANRSAIGALIVPSSEASAVTLTDLLPFLANTNRLAPSHSQISPELVLILLTDVKFPRASKGSLQRGMTYQLFEKEIERAYRSFESGEEESDNEDGKWKEGTDLLAFVKKVIEASCGVSNSQENGFGFDEDLFAAGVNSLQSTRIRNSLQKKLPLKGQKLSSNIVFECSTIRRSRLLGEETGDEGPSLDERELEYMQVLIDKLGAFETPSKDDSGCIRQGEHVILTGSTGSLGAHLLAQLLPLKSITLITLLLRAESIPHAFDRVKASLSARKLSFSIADWKKVRCLPADLSKSDLGVGHQTWSEMARETTLVLHAAWSVNFVGRLQGFVPHLEGLSNLIKTITQPTSQLNSRLYFCSSTASILNQDLAYPLLEEVSLNNEDAVHMGYARSKLVAERICLSASKTCLPDSRIGILRLGQLCADTQKGIWNETEGWPLLFASMEVDGKLPGLKENPAWLPVDKSAASILDIVLLDSSSEPLDKPLTYHIVATNLSTAFSSILGWFKKAGLSFDVVDPQEWVRGLKEAEEQGGRQDCLKLLDLWDKAYNHPSGGIDPTLFPNFDVSNAARYSQTIRKSEPISEELVLKMVDAWVQSGFLRKSASA</sequence>
<dbReference type="PANTHER" id="PTHR43439">
    <property type="entry name" value="PHENYLACETATE-COENZYME A LIGASE"/>
    <property type="match status" value="1"/>
</dbReference>
<evidence type="ECO:0000313" key="6">
    <source>
        <dbReference type="EMBL" id="CDZ97946.1"/>
    </source>
</evidence>
<evidence type="ECO:0000259" key="3">
    <source>
        <dbReference type="Pfam" id="PF00501"/>
    </source>
</evidence>
<dbReference type="AlphaFoldDB" id="A0A0F7SGD0"/>
<evidence type="ECO:0000256" key="1">
    <source>
        <dbReference type="ARBA" id="ARBA00022450"/>
    </source>
</evidence>
<dbReference type="InterPro" id="IPR036291">
    <property type="entry name" value="NAD(P)-bd_dom_sf"/>
</dbReference>
<dbReference type="InterPro" id="IPR000873">
    <property type="entry name" value="AMP-dep_synth/lig_dom"/>
</dbReference>
<evidence type="ECO:0000256" key="2">
    <source>
        <dbReference type="ARBA" id="ARBA00022553"/>
    </source>
</evidence>
<reference evidence="6" key="1">
    <citation type="submission" date="2014-08" db="EMBL/GenBank/DDBJ databases">
        <authorList>
            <person name="Sharma Rahul"/>
            <person name="Thines Marco"/>
        </authorList>
    </citation>
    <scope>NUCLEOTIDE SEQUENCE</scope>
</reference>
<evidence type="ECO:0000259" key="4">
    <source>
        <dbReference type="Pfam" id="PF00550"/>
    </source>
</evidence>
<name>A0A0F7SGD0_PHARH</name>
<feature type="domain" description="Carrier" evidence="4">
    <location>
        <begin position="588"/>
        <end position="642"/>
    </location>
</feature>
<dbReference type="InterPro" id="IPR020845">
    <property type="entry name" value="AMP-binding_CS"/>
</dbReference>
<feature type="domain" description="Thioester reductase (TE)" evidence="5">
    <location>
        <begin position="695"/>
        <end position="935"/>
    </location>
</feature>
<evidence type="ECO:0000259" key="5">
    <source>
        <dbReference type="Pfam" id="PF07993"/>
    </source>
</evidence>
<feature type="domain" description="AMP-dependent synthetase/ligase" evidence="3">
    <location>
        <begin position="35"/>
        <end position="364"/>
    </location>
</feature>
<dbReference type="PROSITE" id="PS00455">
    <property type="entry name" value="AMP_BINDING"/>
    <property type="match status" value="1"/>
</dbReference>
<keyword evidence="2" id="KW-0597">Phosphoprotein</keyword>
<dbReference type="Gene3D" id="3.40.50.720">
    <property type="entry name" value="NAD(P)-binding Rossmann-like Domain"/>
    <property type="match status" value="1"/>
</dbReference>
<proteinExistence type="predicted"/>
<dbReference type="SUPFAM" id="SSF51735">
    <property type="entry name" value="NAD(P)-binding Rossmann-fold domains"/>
    <property type="match status" value="1"/>
</dbReference>
<accession>A0A0F7SGD0</accession>
<keyword evidence="1" id="KW-0596">Phosphopantetheine</keyword>
<dbReference type="Pfam" id="PF23562">
    <property type="entry name" value="AMP-binding_C_3"/>
    <property type="match status" value="1"/>
</dbReference>
<dbReference type="InterPro" id="IPR051414">
    <property type="entry name" value="Adenylate-forming_Reductase"/>
</dbReference>
<dbReference type="PANTHER" id="PTHR43439:SF2">
    <property type="entry name" value="ENZYME, PUTATIVE (JCVI)-RELATED"/>
    <property type="match status" value="1"/>
</dbReference>
<dbReference type="InterPro" id="IPR009081">
    <property type="entry name" value="PP-bd_ACP"/>
</dbReference>
<dbReference type="Pfam" id="PF00550">
    <property type="entry name" value="PP-binding"/>
    <property type="match status" value="1"/>
</dbReference>
<dbReference type="Pfam" id="PF00501">
    <property type="entry name" value="AMP-binding"/>
    <property type="match status" value="1"/>
</dbReference>
<dbReference type="EMBL" id="LN483249">
    <property type="protein sequence ID" value="CDZ97946.1"/>
    <property type="molecule type" value="Genomic_DNA"/>
</dbReference>
<organism evidence="6">
    <name type="scientific">Phaffia rhodozyma</name>
    <name type="common">Yeast</name>
    <name type="synonym">Xanthophyllomyces dendrorhous</name>
    <dbReference type="NCBI Taxonomy" id="264483"/>
    <lineage>
        <taxon>Eukaryota</taxon>
        <taxon>Fungi</taxon>
        <taxon>Dikarya</taxon>
        <taxon>Basidiomycota</taxon>
        <taxon>Agaricomycotina</taxon>
        <taxon>Tremellomycetes</taxon>
        <taxon>Cystofilobasidiales</taxon>
        <taxon>Mrakiaceae</taxon>
        <taxon>Phaffia</taxon>
    </lineage>
</organism>
<dbReference type="InterPro" id="IPR042099">
    <property type="entry name" value="ANL_N_sf"/>
</dbReference>
<dbReference type="Pfam" id="PF07993">
    <property type="entry name" value="NAD_binding_4"/>
    <property type="match status" value="1"/>
</dbReference>
<dbReference type="PROSITE" id="PS00012">
    <property type="entry name" value="PHOSPHOPANTETHEINE"/>
    <property type="match status" value="1"/>
</dbReference>
<dbReference type="Gene3D" id="3.40.50.12780">
    <property type="entry name" value="N-terminal domain of ligase-like"/>
    <property type="match status" value="1"/>
</dbReference>